<accession>V8QUI6</accession>
<evidence type="ECO:0008006" key="5">
    <source>
        <dbReference type="Google" id="ProtNLM"/>
    </source>
</evidence>
<dbReference type="OrthoDB" id="8808754at2"/>
<organism evidence="3 4">
    <name type="scientific">Advenella kashmirensis W13003</name>
    <dbReference type="NCBI Taxonomy" id="1424334"/>
    <lineage>
        <taxon>Bacteria</taxon>
        <taxon>Pseudomonadati</taxon>
        <taxon>Pseudomonadota</taxon>
        <taxon>Betaproteobacteria</taxon>
        <taxon>Burkholderiales</taxon>
        <taxon>Alcaligenaceae</taxon>
    </lineage>
</organism>
<evidence type="ECO:0000256" key="1">
    <source>
        <dbReference type="ARBA" id="ARBA00006987"/>
    </source>
</evidence>
<dbReference type="PANTHER" id="PTHR42928">
    <property type="entry name" value="TRICARBOXYLATE-BINDING PROTEIN"/>
    <property type="match status" value="1"/>
</dbReference>
<dbReference type="PIRSF" id="PIRSF017082">
    <property type="entry name" value="YflP"/>
    <property type="match status" value="1"/>
</dbReference>
<name>V8QUI6_9BURK</name>
<reference evidence="3 4" key="1">
    <citation type="journal article" date="2014" name="Genome Announc.">
        <title>Draft Genome Sequence of Advenella kashmirensis Strain W13003, a Polycyclic Aromatic Hydrocarbon-Degrading Bacterium.</title>
        <authorList>
            <person name="Wang X."/>
            <person name="Jin D."/>
            <person name="Zhou L."/>
            <person name="Wu L."/>
            <person name="An W."/>
            <person name="Zhao L."/>
        </authorList>
    </citation>
    <scope>NUCLEOTIDE SEQUENCE [LARGE SCALE GENOMIC DNA]</scope>
    <source>
        <strain evidence="3 4">W13003</strain>
    </source>
</reference>
<gene>
    <name evidence="3" type="ORF">W822_09150</name>
</gene>
<dbReference type="InterPro" id="IPR005064">
    <property type="entry name" value="BUG"/>
</dbReference>
<dbReference type="PANTHER" id="PTHR42928:SF5">
    <property type="entry name" value="BLR1237 PROTEIN"/>
    <property type="match status" value="1"/>
</dbReference>
<dbReference type="EMBL" id="AYXT01000009">
    <property type="protein sequence ID" value="ETF02985.1"/>
    <property type="molecule type" value="Genomic_DNA"/>
</dbReference>
<dbReference type="AlphaFoldDB" id="V8QUI6"/>
<keyword evidence="2" id="KW-0732">Signal</keyword>
<comment type="caution">
    <text evidence="3">The sequence shown here is derived from an EMBL/GenBank/DDBJ whole genome shotgun (WGS) entry which is preliminary data.</text>
</comment>
<dbReference type="eggNOG" id="COG3181">
    <property type="taxonomic scope" value="Bacteria"/>
</dbReference>
<evidence type="ECO:0000256" key="2">
    <source>
        <dbReference type="SAM" id="SignalP"/>
    </source>
</evidence>
<evidence type="ECO:0000313" key="4">
    <source>
        <dbReference type="Proteomes" id="UP000018733"/>
    </source>
</evidence>
<dbReference type="InterPro" id="IPR042100">
    <property type="entry name" value="Bug_dom1"/>
</dbReference>
<dbReference type="HOGENOM" id="CLU_045683_0_0_4"/>
<sequence>MNKKIRKIASVVCCAAAVTMTAGHAKESDYPSSAITWVVPYLPGTGPDSNARIIANAMSGVLGQTIVVENRGGAAGNIGAAAVKRARPDGYTWLYSSTAMADNMRIYARPGFDVMKDFTHVGSMSQSDSVIIVRPDSPYDRFQTLIDKLKEANEPLTYASGGVGTPSHLGAELVLAKTHTKALQIPYKGASESLNAVIGKQVDFALVLASVAIPQIKAGKIRPLAILTKARNPQLPQVPTVAELGIPDVDNTSIGGISVPEGTPDSVVSAIKHALDVALDNAEVRKQLETTGVSISRLSGQEYSQRLKDQTAWTEKMMKITGLEPQ</sequence>
<dbReference type="Gene3D" id="3.40.190.150">
    <property type="entry name" value="Bordetella uptake gene, domain 1"/>
    <property type="match status" value="1"/>
</dbReference>
<dbReference type="PATRIC" id="fig|1424334.3.peg.1837"/>
<dbReference type="STRING" id="1424334.W822_09150"/>
<keyword evidence="4" id="KW-1185">Reference proteome</keyword>
<feature type="chain" id="PRO_5004773071" description="ABC transporter substrate-binding protein" evidence="2">
    <location>
        <begin position="26"/>
        <end position="326"/>
    </location>
</feature>
<proteinExistence type="inferred from homology"/>
<protein>
    <recommendedName>
        <fullName evidence="5">ABC transporter substrate-binding protein</fullName>
    </recommendedName>
</protein>
<dbReference type="RefSeq" id="WP_024004805.1">
    <property type="nucleotide sequence ID" value="NZ_KI650979.1"/>
</dbReference>
<dbReference type="SUPFAM" id="SSF53850">
    <property type="entry name" value="Periplasmic binding protein-like II"/>
    <property type="match status" value="1"/>
</dbReference>
<dbReference type="Gene3D" id="3.40.190.10">
    <property type="entry name" value="Periplasmic binding protein-like II"/>
    <property type="match status" value="1"/>
</dbReference>
<comment type="similarity">
    <text evidence="1">Belongs to the UPF0065 (bug) family.</text>
</comment>
<evidence type="ECO:0000313" key="3">
    <source>
        <dbReference type="EMBL" id="ETF02985.1"/>
    </source>
</evidence>
<dbReference type="Pfam" id="PF03401">
    <property type="entry name" value="TctC"/>
    <property type="match status" value="1"/>
</dbReference>
<dbReference type="CDD" id="cd07012">
    <property type="entry name" value="PBP2_Bug_TTT"/>
    <property type="match status" value="1"/>
</dbReference>
<dbReference type="Proteomes" id="UP000018733">
    <property type="component" value="Unassembled WGS sequence"/>
</dbReference>
<feature type="signal peptide" evidence="2">
    <location>
        <begin position="1"/>
        <end position="25"/>
    </location>
</feature>